<evidence type="ECO:0000256" key="1">
    <source>
        <dbReference type="ARBA" id="ARBA00022490"/>
    </source>
</evidence>
<evidence type="ECO:0000259" key="7">
    <source>
        <dbReference type="SMART" id="SM00968"/>
    </source>
</evidence>
<organism evidence="8 9">
    <name type="scientific">Peptostreptococcus equinus</name>
    <dbReference type="NCBI Taxonomy" id="3003601"/>
    <lineage>
        <taxon>Bacteria</taxon>
        <taxon>Bacillati</taxon>
        <taxon>Bacillota</taxon>
        <taxon>Clostridia</taxon>
        <taxon>Peptostreptococcales</taxon>
        <taxon>Peptostreptococcaceae</taxon>
        <taxon>Peptostreptococcus</taxon>
    </lineage>
</organism>
<evidence type="ECO:0000256" key="6">
    <source>
        <dbReference type="HAMAP-Rule" id="MF_01894"/>
    </source>
</evidence>
<dbReference type="SUPFAM" id="SSF52540">
    <property type="entry name" value="P-loop containing nucleoside triphosphate hydrolases"/>
    <property type="match status" value="2"/>
</dbReference>
<reference evidence="8" key="1">
    <citation type="submission" date="2022-12" db="EMBL/GenBank/DDBJ databases">
        <title>Peptostreptococcus.</title>
        <authorList>
            <person name="Lee S.H."/>
        </authorList>
    </citation>
    <scope>NUCLEOTIDE SEQUENCE</scope>
    <source>
        <strain evidence="8">CBA3647</strain>
    </source>
</reference>
<evidence type="ECO:0000313" key="9">
    <source>
        <dbReference type="Proteomes" id="UP001164187"/>
    </source>
</evidence>
<keyword evidence="4 6" id="KW-0175">Coiled coil</keyword>
<evidence type="ECO:0000256" key="3">
    <source>
        <dbReference type="ARBA" id="ARBA00022840"/>
    </source>
</evidence>
<dbReference type="NCBIfam" id="TIGR02168">
    <property type="entry name" value="SMC_prok_B"/>
    <property type="match status" value="1"/>
</dbReference>
<dbReference type="InterPro" id="IPR027417">
    <property type="entry name" value="P-loop_NTPase"/>
</dbReference>
<feature type="coiled-coil region" evidence="6">
    <location>
        <begin position="989"/>
        <end position="1023"/>
    </location>
</feature>
<evidence type="ECO:0000256" key="4">
    <source>
        <dbReference type="ARBA" id="ARBA00023054"/>
    </source>
</evidence>
<protein>
    <recommendedName>
        <fullName evidence="6">Chromosome partition protein Smc</fullName>
    </recommendedName>
</protein>
<comment type="function">
    <text evidence="6">Required for chromosome condensation and partitioning.</text>
</comment>
<dbReference type="PANTHER" id="PTHR43977">
    <property type="entry name" value="STRUCTURAL MAINTENANCE OF CHROMOSOMES PROTEIN 3"/>
    <property type="match status" value="1"/>
</dbReference>
<keyword evidence="3 6" id="KW-0067">ATP-binding</keyword>
<feature type="coiled-coil region" evidence="6">
    <location>
        <begin position="704"/>
        <end position="763"/>
    </location>
</feature>
<dbReference type="InterPro" id="IPR036277">
    <property type="entry name" value="SMC_hinge_sf"/>
</dbReference>
<feature type="coiled-coil region" evidence="6">
    <location>
        <begin position="844"/>
        <end position="934"/>
    </location>
</feature>
<feature type="domain" description="SMC hinge" evidence="7">
    <location>
        <begin position="520"/>
        <end position="635"/>
    </location>
</feature>
<feature type="binding site" evidence="6">
    <location>
        <begin position="32"/>
        <end position="39"/>
    </location>
    <ligand>
        <name>ATP</name>
        <dbReference type="ChEBI" id="CHEBI:30616"/>
    </ligand>
</feature>
<dbReference type="Proteomes" id="UP001164187">
    <property type="component" value="Chromosome"/>
</dbReference>
<dbReference type="Gene3D" id="1.20.1060.20">
    <property type="match status" value="1"/>
</dbReference>
<dbReference type="SMART" id="SM00968">
    <property type="entry name" value="SMC_hinge"/>
    <property type="match status" value="1"/>
</dbReference>
<dbReference type="InterPro" id="IPR024704">
    <property type="entry name" value="SMC"/>
</dbReference>
<evidence type="ECO:0000313" key="8">
    <source>
        <dbReference type="EMBL" id="WAW14141.1"/>
    </source>
</evidence>
<accession>A0ABY7JLA7</accession>
<gene>
    <name evidence="6 8" type="primary">smc</name>
    <name evidence="8" type="ORF">O0R46_05910</name>
</gene>
<name>A0ABY7JLA7_9FIRM</name>
<feature type="coiled-coil region" evidence="6">
    <location>
        <begin position="174"/>
        <end position="457"/>
    </location>
</feature>
<dbReference type="CDD" id="cd03278">
    <property type="entry name" value="ABC_SMC_barmotin"/>
    <property type="match status" value="1"/>
</dbReference>
<dbReference type="Pfam" id="PF06470">
    <property type="entry name" value="SMC_hinge"/>
    <property type="match status" value="1"/>
</dbReference>
<keyword evidence="1 6" id="KW-0963">Cytoplasm</keyword>
<dbReference type="Pfam" id="PF02463">
    <property type="entry name" value="SMC_N"/>
    <property type="match status" value="1"/>
</dbReference>
<comment type="domain">
    <text evidence="6">Contains large globular domains required for ATP hydrolysis at each terminus and a third globular domain forming a flexible hinge near the middle of the molecule. These domains are separated by coiled-coil structures.</text>
</comment>
<dbReference type="InterPro" id="IPR003395">
    <property type="entry name" value="RecF/RecN/SMC_N"/>
</dbReference>
<dbReference type="Gene3D" id="3.40.50.300">
    <property type="entry name" value="P-loop containing nucleotide triphosphate hydrolases"/>
    <property type="match status" value="2"/>
</dbReference>
<comment type="similarity">
    <text evidence="6">Belongs to the SMC family.</text>
</comment>
<sequence>MYLKKLELRGFKSFPTKTDIFFEEGVTAVVGPNGSGKSNISDAIRWVMGEQSIKSLRGEKMEDVIFSGTDTKNPMNFCEASICLDNALGEIDIDSDELIIKRKAYRSGESEFSINGKICRLKDIKEILMDTGIGKDGYSIIEQGKVEDILSSNPANRRKIFDEACGIAKFRYKKNESEKNLKKSSENLERINDIYDEIEKQIKPLERQQEKARKFIKYRDELKILEVNDLLEQNDHAERLIKDFEYQLEENRKEIQLDEDEKNNLEIEISKLREEENNLESLIEETNEAINLLSEKLNENKGDFNISKEKIKSQEAELQRKRNELKILDKKIEIDNTELDKINKVADDNSFIIEKIENELADIFEEKISLENKLESIEKSIEDNKNKSLDLLQKKENLSKESISIKIKLENLKIKELEFADSMSEKIANIDQLKLDIEDKKNNLNDLETSIKDFEVNIGNKALQIKNIDEQISKNNKEYQDLNYKTASLKSRQKTYIEMENQHEGFNRGVKEVLNNKAISGIHGALGELIKVPMKFEKAVEASLGAGIQNVVVDNENSAKQAINYIKSNNYGRVTFLPINTVRANKIEIRANVSIKPIGIMSDLLEFDSKYKGVVDYLMGRVVVIDTIDNAIKFAKETSHKYKIVTLEGEILNPGGAMTGGSLKTNSNILSRKRIIDELSEQIGTNENNLMAISDKSQALVSHKEVLLDELKDMKNSKSEFDNQIISINTQIKMMARDLQVKNKDIDNNKAELESIKVQIQENSKAYSEFTMNLESLSTLTFDNSSSINVLALEQESLKEKLESIVKIYNEKNLELVKIKQIFESNISEIERIEKNILDSNIEIDNIKSSMEENNELLNELDTKVFELTKLIDDLEKEFKDKSSSLIEIKLYRDEHKQKLDEISQEFRAKDRKLMEYKEEIFKLESKLERQIDKRDNILISLFEKYELTVVQALELIDKSINIDVKRIEKLRKAIKNLGNVNLDSIEEYEELSERYTFYKEQKIDLEKSIESLKFIISDLEERMVDEFVKNFNIINEEFVKVYKILFGGGNANLAISDMENILSCDIEITAQPPGKKMKNLSLLSGGEKALTAICILFAILVSKPTPFCILDEIEAPLDDVNVYRFGEFLKDLSRDTQFIAVTHRRGTMEVADYIYGVTMQEKGVSSVISIKFDEAEKMIES</sequence>
<evidence type="ECO:0000256" key="2">
    <source>
        <dbReference type="ARBA" id="ARBA00022741"/>
    </source>
</evidence>
<dbReference type="InterPro" id="IPR011890">
    <property type="entry name" value="SMC_prok"/>
</dbReference>
<keyword evidence="9" id="KW-1185">Reference proteome</keyword>
<dbReference type="SUPFAM" id="SSF75553">
    <property type="entry name" value="Smc hinge domain"/>
    <property type="match status" value="1"/>
</dbReference>
<dbReference type="Gene3D" id="3.30.70.1620">
    <property type="match status" value="1"/>
</dbReference>
<keyword evidence="2 6" id="KW-0547">Nucleotide-binding</keyword>
<comment type="subunit">
    <text evidence="6">Homodimer.</text>
</comment>
<dbReference type="PIRSF" id="PIRSF005719">
    <property type="entry name" value="SMC"/>
    <property type="match status" value="1"/>
</dbReference>
<dbReference type="InterPro" id="IPR010935">
    <property type="entry name" value="SMC_hinge"/>
</dbReference>
<proteinExistence type="inferred from homology"/>
<comment type="subcellular location">
    <subcellularLocation>
        <location evidence="6">Cytoplasm</location>
    </subcellularLocation>
</comment>
<dbReference type="HAMAP" id="MF_01894">
    <property type="entry name" value="Smc_prok"/>
    <property type="match status" value="1"/>
</dbReference>
<dbReference type="EMBL" id="CP114052">
    <property type="protein sequence ID" value="WAW14141.1"/>
    <property type="molecule type" value="Genomic_DNA"/>
</dbReference>
<keyword evidence="5 6" id="KW-0238">DNA-binding</keyword>
<evidence type="ECO:0000256" key="5">
    <source>
        <dbReference type="ARBA" id="ARBA00023125"/>
    </source>
</evidence>
<dbReference type="RefSeq" id="WP_269310803.1">
    <property type="nucleotide sequence ID" value="NZ_CP114052.1"/>
</dbReference>